<dbReference type="RefSeq" id="WP_308858982.1">
    <property type="nucleotide sequence ID" value="NZ_JAVFYX010000001.1"/>
</dbReference>
<dbReference type="SUPFAM" id="SSF158560">
    <property type="entry name" value="BH3980-like"/>
    <property type="match status" value="1"/>
</dbReference>
<dbReference type="AlphaFoldDB" id="A0ABD5GN38"/>
<dbReference type="Pfam" id="PF06304">
    <property type="entry name" value="DUF1048"/>
    <property type="match status" value="1"/>
</dbReference>
<organism evidence="1 2">
    <name type="scientific">Lactococcus lactis</name>
    <dbReference type="NCBI Taxonomy" id="1358"/>
    <lineage>
        <taxon>Bacteria</taxon>
        <taxon>Bacillati</taxon>
        <taxon>Bacillota</taxon>
        <taxon>Bacilli</taxon>
        <taxon>Lactobacillales</taxon>
        <taxon>Streptococcaceae</taxon>
        <taxon>Lactococcus</taxon>
    </lineage>
</organism>
<comment type="caution">
    <text evidence="1">The sequence shown here is derived from an EMBL/GenBank/DDBJ whole genome shotgun (WGS) entry which is preliminary data.</text>
</comment>
<name>A0ABD5GN38_9LACT</name>
<proteinExistence type="predicted"/>
<accession>A0ABD5GN38</accession>
<protein>
    <submittedName>
        <fullName evidence="1">DUF1048 domain-containing protein</fullName>
    </submittedName>
</protein>
<evidence type="ECO:0000313" key="1">
    <source>
        <dbReference type="EMBL" id="MDV2617737.1"/>
    </source>
</evidence>
<dbReference type="InterPro" id="IPR008316">
    <property type="entry name" value="UCP029876"/>
</dbReference>
<sequence>MFIRLIVQFKNICSKWGATDWHIFNDIIELFELAVVDGRSPAEVLGDDVATFADELLSDNKEDWRNKYRQALNDYFAQK</sequence>
<evidence type="ECO:0000313" key="2">
    <source>
        <dbReference type="Proteomes" id="UP001186159"/>
    </source>
</evidence>
<dbReference type="EMBL" id="JAWHVN010000004">
    <property type="protein sequence ID" value="MDV2617737.1"/>
    <property type="molecule type" value="Genomic_DNA"/>
</dbReference>
<reference evidence="1 2" key="1">
    <citation type="submission" date="2023-10" db="EMBL/GenBank/DDBJ databases">
        <title>Production of high quality cheese from raw caw milk (raw cheese).</title>
        <authorList>
            <person name="Samouris G."/>
        </authorList>
    </citation>
    <scope>NUCLEOTIDE SEQUENCE [LARGE SCALE GENOMIC DNA]</scope>
    <source>
        <strain evidence="1 2">MRS-5</strain>
    </source>
</reference>
<dbReference type="Gene3D" id="1.10.1900.10">
    <property type="entry name" value="c-terminal domain of poly(a) binding protein"/>
    <property type="match status" value="1"/>
</dbReference>
<gene>
    <name evidence="1" type="ORF">RZO27_01040</name>
</gene>
<dbReference type="Proteomes" id="UP001186159">
    <property type="component" value="Unassembled WGS sequence"/>
</dbReference>